<proteinExistence type="predicted"/>
<name>A0ACB9Y6H2_PLABR</name>
<evidence type="ECO:0000313" key="2">
    <source>
        <dbReference type="Proteomes" id="UP001056978"/>
    </source>
</evidence>
<evidence type="ECO:0000313" key="1">
    <source>
        <dbReference type="EMBL" id="KAI4837122.1"/>
    </source>
</evidence>
<comment type="caution">
    <text evidence="1">The sequence shown here is derived from an EMBL/GenBank/DDBJ whole genome shotgun (WGS) entry which is preliminary data.</text>
</comment>
<gene>
    <name evidence="1" type="ORF">MKS88_003592</name>
</gene>
<protein>
    <submittedName>
        <fullName evidence="1">ER membrane protein complex subunit 3</fullName>
    </submittedName>
</protein>
<sequence>MLLFFGFLFIVTATNELINNSRTLKGMYNRIIYEAFSPEQVIIIKKKRENAAAFYCPFEKKKKKTTFECVKRYLLKNSKNLFYLWSHKIPKIHPNQILEREKIYTSEFHDEITRRIIKKRLNYVDISSFSTYCSFYKLCVSDLLKFNNREKAYNTHMGTMRKRYFVKTDHLNSDPLDESSYIFITGEKKEKYAESIPQFYDKFYSSFFYIVYYYYVTFMNNILDHTFFFVFNNYKDDKSGKQHNSNKIVSNNYIIYKNEIIYPFKLFKEDTTTMIKNSNTYYDDINDFYLIEICHYFNGITYKQNIINRRAKVLKNKIITTLFLVCIIKSNLAQMVRPTMKTDIEKLRQNNFLTRYTQLKTNYGFISPVAFLSRKYFFNKPQVGFFNDLPEQANPFDALLKQDPSDLFGMMKNQIPFLVLQLGLGFLINLFFSGFLVAKIPFPLTYKFKSTLQMGMDIELLDMKFVSSLSWYFLVMFGSNGIISIIDYFVLQDKDGTQNNAMDNIMAAQNPLARQPPNINSNVPDLKTFYEKKKEELESVRYKFLLDNIEYHLVQNWK</sequence>
<reference evidence="1" key="1">
    <citation type="submission" date="2022-06" db="EMBL/GenBank/DDBJ databases">
        <title>The First Complete Genome of the Simian Malaria Parasite Plasmodium brasilianum.</title>
        <authorList>
            <person name="Bajic M."/>
            <person name="Ravishankar S."/>
        </authorList>
    </citation>
    <scope>NUCLEOTIDE SEQUENCE</scope>
    <source>
        <strain evidence="1">Bolivian I</strain>
    </source>
</reference>
<accession>A0ACB9Y6H2</accession>
<organism evidence="1 2">
    <name type="scientific">Plasmodium brasilianum</name>
    <dbReference type="NCBI Taxonomy" id="5824"/>
    <lineage>
        <taxon>Eukaryota</taxon>
        <taxon>Sar</taxon>
        <taxon>Alveolata</taxon>
        <taxon>Apicomplexa</taxon>
        <taxon>Aconoidasida</taxon>
        <taxon>Haemosporida</taxon>
        <taxon>Plasmodiidae</taxon>
        <taxon>Plasmodium</taxon>
        <taxon>Plasmodium (Plasmodium)</taxon>
    </lineage>
</organism>
<dbReference type="EMBL" id="CM043779">
    <property type="protein sequence ID" value="KAI4837122.1"/>
    <property type="molecule type" value="Genomic_DNA"/>
</dbReference>
<keyword evidence="2" id="KW-1185">Reference proteome</keyword>
<dbReference type="Proteomes" id="UP001056978">
    <property type="component" value="Chromosome 11"/>
</dbReference>